<feature type="binding site" evidence="9">
    <location>
        <position position="89"/>
    </location>
    <ligand>
        <name>[4Fe-4S] cluster</name>
        <dbReference type="ChEBI" id="CHEBI:49883"/>
    </ligand>
</feature>
<dbReference type="InterPro" id="IPR001566">
    <property type="entry name" value="23S_rRNA_MeTrfase_RlmD"/>
</dbReference>
<dbReference type="SUPFAM" id="SSF50249">
    <property type="entry name" value="Nucleic acid-binding proteins"/>
    <property type="match status" value="1"/>
</dbReference>
<feature type="binding site" evidence="9">
    <location>
        <position position="92"/>
    </location>
    <ligand>
        <name>[4Fe-4S] cluster</name>
        <dbReference type="ChEBI" id="CHEBI:49883"/>
    </ligand>
</feature>
<dbReference type="InterPro" id="IPR012340">
    <property type="entry name" value="NA-bd_OB-fold"/>
</dbReference>
<keyword evidence="6 9" id="KW-0479">Metal-binding</keyword>
<feature type="active site" evidence="11">
    <location>
        <position position="399"/>
    </location>
</feature>
<keyword evidence="5 9" id="KW-0949">S-adenosyl-L-methionine</keyword>
<feature type="domain" description="Methyltransferase" evidence="13">
    <location>
        <begin position="301"/>
        <end position="373"/>
    </location>
</feature>
<evidence type="ECO:0000256" key="8">
    <source>
        <dbReference type="ARBA" id="ARBA00023014"/>
    </source>
</evidence>
<feature type="binding site" evidence="9 10">
    <location>
        <position position="276"/>
    </location>
    <ligand>
        <name>S-adenosyl-L-methionine</name>
        <dbReference type="ChEBI" id="CHEBI:59789"/>
    </ligand>
</feature>
<evidence type="ECO:0000259" key="13">
    <source>
        <dbReference type="Pfam" id="PF13847"/>
    </source>
</evidence>
<dbReference type="InterPro" id="IPR029063">
    <property type="entry name" value="SAM-dependent_MTases_sf"/>
</dbReference>
<name>A0ABP9FB89_9GAMM</name>
<feature type="active site" description="Nucleophile" evidence="9 10">
    <location>
        <position position="399"/>
    </location>
</feature>
<dbReference type="PANTHER" id="PTHR11061">
    <property type="entry name" value="RNA M5U METHYLTRANSFERASE"/>
    <property type="match status" value="1"/>
</dbReference>
<keyword evidence="8 9" id="KW-0411">Iron-sulfur</keyword>
<dbReference type="InterPro" id="IPR030391">
    <property type="entry name" value="MeTrfase_TrmA_CS"/>
</dbReference>
<dbReference type="RefSeq" id="WP_345336620.1">
    <property type="nucleotide sequence ID" value="NZ_BAABJZ010000098.1"/>
</dbReference>
<evidence type="ECO:0000256" key="11">
    <source>
        <dbReference type="PROSITE-ProRule" id="PRU10015"/>
    </source>
</evidence>
<dbReference type="PROSITE" id="PS01230">
    <property type="entry name" value="TRMA_1"/>
    <property type="match status" value="1"/>
</dbReference>
<organism evidence="14 15">
    <name type="scientific">Ferrimonas pelagia</name>
    <dbReference type="NCBI Taxonomy" id="1177826"/>
    <lineage>
        <taxon>Bacteria</taxon>
        <taxon>Pseudomonadati</taxon>
        <taxon>Pseudomonadota</taxon>
        <taxon>Gammaproteobacteria</taxon>
        <taxon>Alteromonadales</taxon>
        <taxon>Ferrimonadaceae</taxon>
        <taxon>Ferrimonas</taxon>
    </lineage>
</organism>
<dbReference type="HAMAP" id="MF_01010">
    <property type="entry name" value="23SrRNA_methyltr_RlmD"/>
    <property type="match status" value="1"/>
</dbReference>
<dbReference type="Gene3D" id="3.40.50.150">
    <property type="entry name" value="Vaccinia Virus protein VP39"/>
    <property type="match status" value="1"/>
</dbReference>
<comment type="catalytic activity">
    <reaction evidence="9">
        <text>uridine(1939) in 23S rRNA + S-adenosyl-L-methionine = 5-methyluridine(1939) in 23S rRNA + S-adenosyl-L-homocysteine + H(+)</text>
        <dbReference type="Rhea" id="RHEA:42908"/>
        <dbReference type="Rhea" id="RHEA-COMP:10278"/>
        <dbReference type="Rhea" id="RHEA-COMP:10279"/>
        <dbReference type="ChEBI" id="CHEBI:15378"/>
        <dbReference type="ChEBI" id="CHEBI:57856"/>
        <dbReference type="ChEBI" id="CHEBI:59789"/>
        <dbReference type="ChEBI" id="CHEBI:65315"/>
        <dbReference type="ChEBI" id="CHEBI:74447"/>
        <dbReference type="EC" id="2.1.1.190"/>
    </reaction>
</comment>
<evidence type="ECO:0000256" key="2">
    <source>
        <dbReference type="ARBA" id="ARBA00022552"/>
    </source>
</evidence>
<feature type="binding site" evidence="9 10">
    <location>
        <position position="326"/>
    </location>
    <ligand>
        <name>S-adenosyl-L-methionine</name>
        <dbReference type="ChEBI" id="CHEBI:59789"/>
    </ligand>
</feature>
<feature type="binding site" evidence="9">
    <location>
        <position position="310"/>
    </location>
    <ligand>
        <name>S-adenosyl-L-methionine</name>
        <dbReference type="ChEBI" id="CHEBI:59789"/>
    </ligand>
</feature>
<evidence type="ECO:0000256" key="7">
    <source>
        <dbReference type="ARBA" id="ARBA00023004"/>
    </source>
</evidence>
<evidence type="ECO:0000259" key="12">
    <source>
        <dbReference type="Pfam" id="PF01938"/>
    </source>
</evidence>
<keyword evidence="7 9" id="KW-0408">Iron</keyword>
<keyword evidence="2 9" id="KW-0698">rRNA processing</keyword>
<evidence type="ECO:0000313" key="15">
    <source>
        <dbReference type="Proteomes" id="UP001499988"/>
    </source>
</evidence>
<feature type="binding site" evidence="9">
    <location>
        <position position="169"/>
    </location>
    <ligand>
        <name>[4Fe-4S] cluster</name>
        <dbReference type="ChEBI" id="CHEBI:49883"/>
    </ligand>
</feature>
<dbReference type="Proteomes" id="UP001499988">
    <property type="component" value="Unassembled WGS sequence"/>
</dbReference>
<dbReference type="EC" id="2.1.1.190" evidence="9"/>
<proteinExistence type="inferred from homology"/>
<gene>
    <name evidence="9 14" type="primary">rlmD</name>
    <name evidence="14" type="ORF">GCM10023333_33570</name>
</gene>
<dbReference type="Pfam" id="PF13847">
    <property type="entry name" value="Methyltransf_31"/>
    <property type="match status" value="1"/>
</dbReference>
<dbReference type="EMBL" id="BAABJZ010000098">
    <property type="protein sequence ID" value="GAA4897519.1"/>
    <property type="molecule type" value="Genomic_DNA"/>
</dbReference>
<dbReference type="NCBIfam" id="NF009639">
    <property type="entry name" value="PRK13168.1"/>
    <property type="match status" value="1"/>
</dbReference>
<comment type="caution">
    <text evidence="14">The sequence shown here is derived from an EMBL/GenBank/DDBJ whole genome shotgun (WGS) entry which is preliminary data.</text>
</comment>
<dbReference type="InterPro" id="IPR002792">
    <property type="entry name" value="TRAM_dom"/>
</dbReference>
<dbReference type="Gene3D" id="2.40.50.140">
    <property type="entry name" value="Nucleic acid-binding proteins"/>
    <property type="match status" value="1"/>
</dbReference>
<keyword evidence="4 9" id="KW-0808">Transferase</keyword>
<feature type="binding site" evidence="9 10">
    <location>
        <position position="373"/>
    </location>
    <ligand>
        <name>S-adenosyl-L-methionine</name>
        <dbReference type="ChEBI" id="CHEBI:59789"/>
    </ligand>
</feature>
<dbReference type="PROSITE" id="PS01231">
    <property type="entry name" value="TRMA_2"/>
    <property type="match status" value="1"/>
</dbReference>
<feature type="binding site" evidence="9">
    <location>
        <position position="353"/>
    </location>
    <ligand>
        <name>S-adenosyl-L-methionine</name>
        <dbReference type="ChEBI" id="CHEBI:59789"/>
    </ligand>
</feature>
<evidence type="ECO:0000313" key="14">
    <source>
        <dbReference type="EMBL" id="GAA4897519.1"/>
    </source>
</evidence>
<dbReference type="InterPro" id="IPR025714">
    <property type="entry name" value="Methyltranfer_dom"/>
</dbReference>
<dbReference type="InterPro" id="IPR030390">
    <property type="entry name" value="MeTrfase_TrmA_AS"/>
</dbReference>
<evidence type="ECO:0000256" key="4">
    <source>
        <dbReference type="ARBA" id="ARBA00022679"/>
    </source>
</evidence>
<evidence type="ECO:0000256" key="6">
    <source>
        <dbReference type="ARBA" id="ARBA00022723"/>
    </source>
</evidence>
<reference evidence="15" key="1">
    <citation type="journal article" date="2019" name="Int. J. Syst. Evol. Microbiol.">
        <title>The Global Catalogue of Microorganisms (GCM) 10K type strain sequencing project: providing services to taxonomists for standard genome sequencing and annotation.</title>
        <authorList>
            <consortium name="The Broad Institute Genomics Platform"/>
            <consortium name="The Broad Institute Genome Sequencing Center for Infectious Disease"/>
            <person name="Wu L."/>
            <person name="Ma J."/>
        </authorList>
    </citation>
    <scope>NUCLEOTIDE SEQUENCE [LARGE SCALE GENOMIC DNA]</scope>
    <source>
        <strain evidence="15">JCM 18401</strain>
    </source>
</reference>
<dbReference type="PROSITE" id="PS51687">
    <property type="entry name" value="SAM_MT_RNA_M5U"/>
    <property type="match status" value="1"/>
</dbReference>
<keyword evidence="3 9" id="KW-0489">Methyltransferase</keyword>
<evidence type="ECO:0000256" key="1">
    <source>
        <dbReference type="ARBA" id="ARBA00022485"/>
    </source>
</evidence>
<keyword evidence="1 9" id="KW-0004">4Fe-4S</keyword>
<feature type="domain" description="TRAM" evidence="12">
    <location>
        <begin position="19"/>
        <end position="69"/>
    </location>
</feature>
<evidence type="ECO:0000256" key="10">
    <source>
        <dbReference type="PROSITE-ProRule" id="PRU01024"/>
    </source>
</evidence>
<accession>A0ABP9FB89</accession>
<evidence type="ECO:0000256" key="3">
    <source>
        <dbReference type="ARBA" id="ARBA00022603"/>
    </source>
</evidence>
<dbReference type="CDD" id="cd02440">
    <property type="entry name" value="AdoMet_MTases"/>
    <property type="match status" value="1"/>
</dbReference>
<evidence type="ECO:0000256" key="9">
    <source>
        <dbReference type="HAMAP-Rule" id="MF_01010"/>
    </source>
</evidence>
<dbReference type="Gene3D" id="2.40.50.1070">
    <property type="match status" value="1"/>
</dbReference>
<feature type="binding site" evidence="9">
    <location>
        <position position="83"/>
    </location>
    <ligand>
        <name>[4Fe-4S] cluster</name>
        <dbReference type="ChEBI" id="CHEBI:49883"/>
    </ligand>
</feature>
<evidence type="ECO:0000256" key="5">
    <source>
        <dbReference type="ARBA" id="ARBA00022691"/>
    </source>
</evidence>
<dbReference type="InterPro" id="IPR010280">
    <property type="entry name" value="U5_MeTrfase_fam"/>
</dbReference>
<dbReference type="PANTHER" id="PTHR11061:SF49">
    <property type="entry name" value="23S RRNA (URACIL(1939)-C(5))-METHYLTRANSFERASE RLMD"/>
    <property type="match status" value="1"/>
</dbReference>
<protein>
    <recommendedName>
        <fullName evidence="9">23S rRNA (uracil(1939)-C(5))-methyltransferase RlmD</fullName>
        <ecNumber evidence="9">2.1.1.190</ecNumber>
    </recommendedName>
    <alternativeName>
        <fullName evidence="9">23S rRNA(m5U1939)-methyltransferase</fullName>
    </alternativeName>
</protein>
<dbReference type="SUPFAM" id="SSF53335">
    <property type="entry name" value="S-adenosyl-L-methionine-dependent methyltransferases"/>
    <property type="match status" value="1"/>
</dbReference>
<comment type="function">
    <text evidence="9">Catalyzes the formation of 5-methyl-uridine at position 1939 (m5U1939) in 23S rRNA.</text>
</comment>
<keyword evidence="15" id="KW-1185">Reference proteome</keyword>
<feature type="binding site" evidence="9 10">
    <location>
        <position position="305"/>
    </location>
    <ligand>
        <name>S-adenosyl-L-methionine</name>
        <dbReference type="ChEBI" id="CHEBI:59789"/>
    </ligand>
</feature>
<sequence>MAQFYSPKSKKTKTLPKAIEVTAESLDHQAKAVCHHQGKVIFTSALLPGERAKVQLLKDKARFGQAKVVKRLSDSPARVSPACRYFAQCGGCQLQYAAPQAQRQMKGEALQRLVQHHVTQPLPELAPPLMGADWHYRRRARIGVRMRQGQLVMGFRQESSNELVDIDACPVLAAPLSELIAPLKHALARMALARHVGHVDLLLADEGPVAVLRILRPLKPAELERLVTLEGQHALTILLQDEQGVKDLQGQCPAPMHYSIGEGRPAPAFLPGDFFQINDGVNRAMIDQAIEWLAPQPDEAGLDLFCGGGNFSFALAAHSREVIGVEGIDSMVERARRRAEQIGLNNTAFYAADLNGDVPDKAWLKPVDWVLLDPARAGAFGVLKWMNSLAPKRILYVSCDPLSLAKDSKVLEQQGYYLKRLGLVDMFPHTHHLESMALFVPKSEL</sequence>
<dbReference type="Pfam" id="PF01938">
    <property type="entry name" value="TRAM"/>
    <property type="match status" value="1"/>
</dbReference>
<comment type="similarity">
    <text evidence="9">Belongs to the class I-like SAM-binding methyltransferase superfamily. RNA M5U methyltransferase family. RlmD subfamily.</text>
</comment>